<dbReference type="Proteomes" id="UP001157502">
    <property type="component" value="Chromosome 30"/>
</dbReference>
<accession>A0ACC2FD45</accession>
<proteinExistence type="predicted"/>
<protein>
    <submittedName>
        <fullName evidence="1">Uncharacterized protein</fullName>
    </submittedName>
</protein>
<organism evidence="1 2">
    <name type="scientific">Dallia pectoralis</name>
    <name type="common">Alaska blackfish</name>
    <dbReference type="NCBI Taxonomy" id="75939"/>
    <lineage>
        <taxon>Eukaryota</taxon>
        <taxon>Metazoa</taxon>
        <taxon>Chordata</taxon>
        <taxon>Craniata</taxon>
        <taxon>Vertebrata</taxon>
        <taxon>Euteleostomi</taxon>
        <taxon>Actinopterygii</taxon>
        <taxon>Neopterygii</taxon>
        <taxon>Teleostei</taxon>
        <taxon>Protacanthopterygii</taxon>
        <taxon>Esociformes</taxon>
        <taxon>Umbridae</taxon>
        <taxon>Dallia</taxon>
    </lineage>
</organism>
<evidence type="ECO:0000313" key="1">
    <source>
        <dbReference type="EMBL" id="KAJ7989266.1"/>
    </source>
</evidence>
<sequence>MRQLAHCSGSPGMGAVPARPQPPALFSPAGIENKRIHLLAAPRASPHPVFRAPSLACSSSVHLSGQSPMGTLPSLQGSSPGLKEVLSRLRHSLASLDHYNVNPRSSSPVLCNFSPSNSPSPSLRSSSPSLRSTSSSSVRSGSSSEDNSWDTNSWSSGATCLLRTSIKQHSDELFRARVGSPDSCGIADKTAGSDTSTENIYQTVGNCDGDCRKDGAESPEVPERGVKVQWDSSQSLSSSRKQGQGKVVTFSAQQERKLEERLKFSQFLDEVTTRVLVPGSPWESYNPVRQRELPAAQDSWKNPVSSSVLTVQKPQDPKLNCANLDNQWSKYYAPSCKVLNPGEGLKKCDQGESCLLDLASVGRTYLETDIDVVRRQDELEFYGSLEKGRKSETEREGEWTMRCCPEPLQGSFKERSSPTSCQIFSRPESFTTYPYCSTSLPRSVSTTGTLVPSLSHAASFIPV</sequence>
<comment type="caution">
    <text evidence="1">The sequence shown here is derived from an EMBL/GenBank/DDBJ whole genome shotgun (WGS) entry which is preliminary data.</text>
</comment>
<dbReference type="EMBL" id="CM055757">
    <property type="protein sequence ID" value="KAJ7989266.1"/>
    <property type="molecule type" value="Genomic_DNA"/>
</dbReference>
<reference evidence="1" key="1">
    <citation type="submission" date="2021-05" db="EMBL/GenBank/DDBJ databases">
        <authorList>
            <person name="Pan Q."/>
            <person name="Jouanno E."/>
            <person name="Zahm M."/>
            <person name="Klopp C."/>
            <person name="Cabau C."/>
            <person name="Louis A."/>
            <person name="Berthelot C."/>
            <person name="Parey E."/>
            <person name="Roest Crollius H."/>
            <person name="Montfort J."/>
            <person name="Robinson-Rechavi M."/>
            <person name="Bouchez O."/>
            <person name="Lampietro C."/>
            <person name="Lopez Roques C."/>
            <person name="Donnadieu C."/>
            <person name="Postlethwait J."/>
            <person name="Bobe J."/>
            <person name="Dillon D."/>
            <person name="Chandos A."/>
            <person name="von Hippel F."/>
            <person name="Guiguen Y."/>
        </authorList>
    </citation>
    <scope>NUCLEOTIDE SEQUENCE</scope>
    <source>
        <strain evidence="1">YG-Jan2019</strain>
    </source>
</reference>
<keyword evidence="2" id="KW-1185">Reference proteome</keyword>
<evidence type="ECO:0000313" key="2">
    <source>
        <dbReference type="Proteomes" id="UP001157502"/>
    </source>
</evidence>
<name>A0ACC2FD45_DALPE</name>
<gene>
    <name evidence="1" type="ORF">DPEC_G00317700</name>
</gene>